<reference evidence="10" key="1">
    <citation type="journal article" date="2019" name="Int. J. Syst. Evol. Microbiol.">
        <title>The Global Catalogue of Microorganisms (GCM) 10K type strain sequencing project: providing services to taxonomists for standard genome sequencing and annotation.</title>
        <authorList>
            <consortium name="The Broad Institute Genomics Platform"/>
            <consortium name="The Broad Institute Genome Sequencing Center for Infectious Disease"/>
            <person name="Wu L."/>
            <person name="Ma J."/>
        </authorList>
    </citation>
    <scope>NUCLEOTIDE SEQUENCE [LARGE SCALE GENOMIC DNA]</scope>
    <source>
        <strain evidence="10">JCM 17687</strain>
    </source>
</reference>
<evidence type="ECO:0000256" key="5">
    <source>
        <dbReference type="ARBA" id="ARBA00023136"/>
    </source>
</evidence>
<proteinExistence type="predicted"/>
<keyword evidence="4 7" id="KW-1133">Transmembrane helix</keyword>
<evidence type="ECO:0000256" key="1">
    <source>
        <dbReference type="ARBA" id="ARBA00004651"/>
    </source>
</evidence>
<feature type="transmembrane region" description="Helical" evidence="7">
    <location>
        <begin position="12"/>
        <end position="30"/>
    </location>
</feature>
<gene>
    <name evidence="9" type="ORF">GCM10023258_28340</name>
</gene>
<accession>A0ABP9JFY8</accession>
<dbReference type="Proteomes" id="UP001500427">
    <property type="component" value="Unassembled WGS sequence"/>
</dbReference>
<keyword evidence="10" id="KW-1185">Reference proteome</keyword>
<name>A0ABP9JFY8_9MICO</name>
<dbReference type="EMBL" id="BAABIW010000018">
    <property type="protein sequence ID" value="GAA5030782.1"/>
    <property type="molecule type" value="Genomic_DNA"/>
</dbReference>
<feature type="compositionally biased region" description="Basic and acidic residues" evidence="6">
    <location>
        <begin position="37"/>
        <end position="55"/>
    </location>
</feature>
<dbReference type="Pfam" id="PF00482">
    <property type="entry name" value="T2SSF"/>
    <property type="match status" value="1"/>
</dbReference>
<evidence type="ECO:0000313" key="9">
    <source>
        <dbReference type="EMBL" id="GAA5030782.1"/>
    </source>
</evidence>
<evidence type="ECO:0000313" key="10">
    <source>
        <dbReference type="Proteomes" id="UP001500427"/>
    </source>
</evidence>
<comment type="caution">
    <text evidence="9">The sequence shown here is derived from an EMBL/GenBank/DDBJ whole genome shotgun (WGS) entry which is preliminary data.</text>
</comment>
<evidence type="ECO:0000256" key="3">
    <source>
        <dbReference type="ARBA" id="ARBA00022692"/>
    </source>
</evidence>
<dbReference type="InterPro" id="IPR018076">
    <property type="entry name" value="T2SS_GspF_dom"/>
</dbReference>
<evidence type="ECO:0000256" key="4">
    <source>
        <dbReference type="ARBA" id="ARBA00022989"/>
    </source>
</evidence>
<feature type="domain" description="Type II secretion system protein GspF" evidence="8">
    <location>
        <begin position="82"/>
        <end position="199"/>
    </location>
</feature>
<evidence type="ECO:0000256" key="2">
    <source>
        <dbReference type="ARBA" id="ARBA00022475"/>
    </source>
</evidence>
<feature type="transmembrane region" description="Helical" evidence="7">
    <location>
        <begin position="189"/>
        <end position="210"/>
    </location>
</feature>
<evidence type="ECO:0000259" key="8">
    <source>
        <dbReference type="Pfam" id="PF00482"/>
    </source>
</evidence>
<feature type="region of interest" description="Disordered" evidence="6">
    <location>
        <begin position="37"/>
        <end position="73"/>
    </location>
</feature>
<comment type="subcellular location">
    <subcellularLocation>
        <location evidence="1">Cell membrane</location>
        <topology evidence="1">Multi-pass membrane protein</topology>
    </subcellularLocation>
</comment>
<keyword evidence="5 7" id="KW-0472">Membrane</keyword>
<sequence>MSWAAVPAPDAWAVVAAGLVGLAVLVLLGGPGPRWWHDAPGRQGRHAADDTDGAGRRPLSGAPRSGRSGARPVTDDEVASALALLALAYRSGLPTWDVLDAVAAGSTGPARTDLRQVATALRWGATEAEAWDSVGPPWAAAARALAVAHSAGVPPGPLLLSASDDLRAVELERVEVAGAKVGVRLVAPLGLVLLPAFCLTTVVPLVLALAGDLLRP</sequence>
<protein>
    <recommendedName>
        <fullName evidence="8">Type II secretion system protein GspF domain-containing protein</fullName>
    </recommendedName>
</protein>
<evidence type="ECO:0000256" key="7">
    <source>
        <dbReference type="SAM" id="Phobius"/>
    </source>
</evidence>
<evidence type="ECO:0000256" key="6">
    <source>
        <dbReference type="SAM" id="MobiDB-lite"/>
    </source>
</evidence>
<keyword evidence="2" id="KW-1003">Cell membrane</keyword>
<keyword evidence="3 7" id="KW-0812">Transmembrane</keyword>
<organism evidence="9 10">
    <name type="scientific">Terrabacter aeriphilus</name>
    <dbReference type="NCBI Taxonomy" id="515662"/>
    <lineage>
        <taxon>Bacteria</taxon>
        <taxon>Bacillati</taxon>
        <taxon>Actinomycetota</taxon>
        <taxon>Actinomycetes</taxon>
        <taxon>Micrococcales</taxon>
        <taxon>Intrasporangiaceae</taxon>
        <taxon>Terrabacter</taxon>
    </lineage>
</organism>